<accession>A0A067SSE0</accession>
<evidence type="ECO:0000313" key="2">
    <source>
        <dbReference type="Proteomes" id="UP000027222"/>
    </source>
</evidence>
<sequence length="254" mass="28995">MCCWANRWRYHAGLGGQLVLTFLLLGIQADVPMYVAVKTHLKTMETFNVRLQSFRDEFKLLHTLLNDHKRAERRCRTHPRPPGLQLRRLELRSKFVVNDLFAFRAGDGGDALTAGALLHREVVENERAVAGRRRRRRASMDGRKQVDFKFPSIRRVPTTDSSPILPCLASTAPFLGPSRLRFPLYTLEFTLLRPHTPTTPTQAAPLPILSSHSGGRWLMLSELVLRIIFVVVCYLPVSRRVDGRVREIQSYTGI</sequence>
<dbReference type="Proteomes" id="UP000027222">
    <property type="component" value="Unassembled WGS sequence"/>
</dbReference>
<dbReference type="EMBL" id="KL142385">
    <property type="protein sequence ID" value="KDR73811.1"/>
    <property type="molecule type" value="Genomic_DNA"/>
</dbReference>
<gene>
    <name evidence="1" type="ORF">GALMADRAFT_633482</name>
</gene>
<dbReference type="HOGENOM" id="CLU_1094348_0_0_1"/>
<protein>
    <submittedName>
        <fullName evidence="1">Uncharacterized protein</fullName>
    </submittedName>
</protein>
<dbReference type="AlphaFoldDB" id="A0A067SSE0"/>
<organism evidence="1 2">
    <name type="scientific">Galerina marginata (strain CBS 339.88)</name>
    <dbReference type="NCBI Taxonomy" id="685588"/>
    <lineage>
        <taxon>Eukaryota</taxon>
        <taxon>Fungi</taxon>
        <taxon>Dikarya</taxon>
        <taxon>Basidiomycota</taxon>
        <taxon>Agaricomycotina</taxon>
        <taxon>Agaricomycetes</taxon>
        <taxon>Agaricomycetidae</taxon>
        <taxon>Agaricales</taxon>
        <taxon>Agaricineae</taxon>
        <taxon>Strophariaceae</taxon>
        <taxon>Galerina</taxon>
    </lineage>
</organism>
<evidence type="ECO:0000313" key="1">
    <source>
        <dbReference type="EMBL" id="KDR73811.1"/>
    </source>
</evidence>
<proteinExistence type="predicted"/>
<keyword evidence="2" id="KW-1185">Reference proteome</keyword>
<reference evidence="2" key="1">
    <citation type="journal article" date="2014" name="Proc. Natl. Acad. Sci. U.S.A.">
        <title>Extensive sampling of basidiomycete genomes demonstrates inadequacy of the white-rot/brown-rot paradigm for wood decay fungi.</title>
        <authorList>
            <person name="Riley R."/>
            <person name="Salamov A.A."/>
            <person name="Brown D.W."/>
            <person name="Nagy L.G."/>
            <person name="Floudas D."/>
            <person name="Held B.W."/>
            <person name="Levasseur A."/>
            <person name="Lombard V."/>
            <person name="Morin E."/>
            <person name="Otillar R."/>
            <person name="Lindquist E.A."/>
            <person name="Sun H."/>
            <person name="LaButti K.M."/>
            <person name="Schmutz J."/>
            <person name="Jabbour D."/>
            <person name="Luo H."/>
            <person name="Baker S.E."/>
            <person name="Pisabarro A.G."/>
            <person name="Walton J.D."/>
            <person name="Blanchette R.A."/>
            <person name="Henrissat B."/>
            <person name="Martin F."/>
            <person name="Cullen D."/>
            <person name="Hibbett D.S."/>
            <person name="Grigoriev I.V."/>
        </authorList>
    </citation>
    <scope>NUCLEOTIDE SEQUENCE [LARGE SCALE GENOMIC DNA]</scope>
    <source>
        <strain evidence="2">CBS 339.88</strain>
    </source>
</reference>
<name>A0A067SSE0_GALM3</name>